<feature type="signal peptide" evidence="2">
    <location>
        <begin position="1"/>
        <end position="15"/>
    </location>
</feature>
<evidence type="ECO:0000256" key="2">
    <source>
        <dbReference type="SAM" id="SignalP"/>
    </source>
</evidence>
<organism evidence="3">
    <name type="scientific">Oryza nivara</name>
    <name type="common">Indian wild rice</name>
    <name type="synonym">Oryza sativa f. spontanea</name>
    <dbReference type="NCBI Taxonomy" id="4536"/>
    <lineage>
        <taxon>Eukaryota</taxon>
        <taxon>Viridiplantae</taxon>
        <taxon>Streptophyta</taxon>
        <taxon>Embryophyta</taxon>
        <taxon>Tracheophyta</taxon>
        <taxon>Spermatophyta</taxon>
        <taxon>Magnoliopsida</taxon>
        <taxon>Liliopsida</taxon>
        <taxon>Poales</taxon>
        <taxon>Poaceae</taxon>
        <taxon>BOP clade</taxon>
        <taxon>Oryzoideae</taxon>
        <taxon>Oryzeae</taxon>
        <taxon>Oryzinae</taxon>
        <taxon>Oryza</taxon>
    </lineage>
</organism>
<reference evidence="3" key="1">
    <citation type="submission" date="2015-04" db="UniProtKB">
        <authorList>
            <consortium name="EnsemblPlants"/>
        </authorList>
    </citation>
    <scope>IDENTIFICATION</scope>
    <source>
        <strain evidence="3">SL10</strain>
    </source>
</reference>
<dbReference type="Proteomes" id="UP000006591">
    <property type="component" value="Chromosome 2"/>
</dbReference>
<dbReference type="Gramene" id="ONIVA02G16690.1">
    <property type="protein sequence ID" value="ONIVA02G16690.1"/>
    <property type="gene ID" value="ONIVA02G16690"/>
</dbReference>
<name>A0A0E0G628_ORYNI</name>
<keyword evidence="4" id="KW-1185">Reference proteome</keyword>
<sequence>MVVVVVVVMVIVAEGIELEMHLLRKLLQEKPPQDLTAVTEMESPIHMIPLIEMFDLGAARRRRWVADSGGSRKSVCWCHNVSISVIWRTTAPGMGRVDWREGWGTGDGGDRGSMVDAGIRSSGDDDNLERCVGATAAGEAFALQDDIA</sequence>
<feature type="region of interest" description="Disordered" evidence="1">
    <location>
        <begin position="102"/>
        <end position="122"/>
    </location>
</feature>
<evidence type="ECO:0000256" key="1">
    <source>
        <dbReference type="SAM" id="MobiDB-lite"/>
    </source>
</evidence>
<dbReference type="EnsemblPlants" id="ONIVA02G16690.1">
    <property type="protein sequence ID" value="ONIVA02G16690.1"/>
    <property type="gene ID" value="ONIVA02G16690"/>
</dbReference>
<feature type="chain" id="PRO_5012949401" description="DUF834 domain-containing protein" evidence="2">
    <location>
        <begin position="16"/>
        <end position="148"/>
    </location>
</feature>
<proteinExistence type="predicted"/>
<evidence type="ECO:0000313" key="4">
    <source>
        <dbReference type="Proteomes" id="UP000006591"/>
    </source>
</evidence>
<dbReference type="HOGENOM" id="CLU_1761716_0_0_1"/>
<dbReference type="OMA" id="CLLCEPL"/>
<evidence type="ECO:0000313" key="3">
    <source>
        <dbReference type="EnsemblPlants" id="ONIVA02G16690.1"/>
    </source>
</evidence>
<keyword evidence="2" id="KW-0732">Signal</keyword>
<accession>A0A0E0G628</accession>
<protein>
    <recommendedName>
        <fullName evidence="5">DUF834 domain-containing protein</fullName>
    </recommendedName>
</protein>
<reference evidence="3" key="2">
    <citation type="submission" date="2018-04" db="EMBL/GenBank/DDBJ databases">
        <title>OnivRS2 (Oryza nivara Reference Sequence Version 2).</title>
        <authorList>
            <person name="Zhang J."/>
            <person name="Kudrna D."/>
            <person name="Lee S."/>
            <person name="Talag J."/>
            <person name="Rajasekar S."/>
            <person name="Welchert J."/>
            <person name="Hsing Y.-I."/>
            <person name="Wing R.A."/>
        </authorList>
    </citation>
    <scope>NUCLEOTIDE SEQUENCE [LARGE SCALE GENOMIC DNA]</scope>
    <source>
        <strain evidence="3">SL10</strain>
    </source>
</reference>
<evidence type="ECO:0008006" key="5">
    <source>
        <dbReference type="Google" id="ProtNLM"/>
    </source>
</evidence>
<dbReference type="AlphaFoldDB" id="A0A0E0G628"/>